<dbReference type="GO" id="GO:0009159">
    <property type="term" value="P:deoxyribonucleoside monophosphate catabolic process"/>
    <property type="evidence" value="ECO:0007669"/>
    <property type="project" value="TreeGrafter"/>
</dbReference>
<protein>
    <recommendedName>
        <fullName evidence="2">Nucleoside 2-deoxyribosyltransferase</fullName>
    </recommendedName>
</protein>
<accession>A0A3B0SYI2</accession>
<dbReference type="PANTHER" id="PTHR15364">
    <property type="entry name" value="2'-DEOXYNUCLEOSIDE 5'-PHOSPHATE N-HYDROLASE 1"/>
    <property type="match status" value="1"/>
</dbReference>
<name>A0A3B0SYI2_9ZZZZ</name>
<dbReference type="GO" id="GO:0070694">
    <property type="term" value="F:5-hydroxymethyl-dUMP N-hydrolase activity"/>
    <property type="evidence" value="ECO:0007669"/>
    <property type="project" value="TreeGrafter"/>
</dbReference>
<dbReference type="GO" id="GO:0005634">
    <property type="term" value="C:nucleus"/>
    <property type="evidence" value="ECO:0007669"/>
    <property type="project" value="TreeGrafter"/>
</dbReference>
<organism evidence="1">
    <name type="scientific">hydrothermal vent metagenome</name>
    <dbReference type="NCBI Taxonomy" id="652676"/>
    <lineage>
        <taxon>unclassified sequences</taxon>
        <taxon>metagenomes</taxon>
        <taxon>ecological metagenomes</taxon>
    </lineage>
</organism>
<reference evidence="1" key="1">
    <citation type="submission" date="2018-06" db="EMBL/GenBank/DDBJ databases">
        <authorList>
            <person name="Zhirakovskaya E."/>
        </authorList>
    </citation>
    <scope>NUCLEOTIDE SEQUENCE</scope>
</reference>
<dbReference type="SUPFAM" id="SSF52309">
    <property type="entry name" value="N-(deoxy)ribosyltransferase-like"/>
    <property type="match status" value="1"/>
</dbReference>
<dbReference type="InterPro" id="IPR051239">
    <property type="entry name" value="2'-dNMP_N-hydrolase"/>
</dbReference>
<dbReference type="PANTHER" id="PTHR15364:SF0">
    <property type="entry name" value="2'-DEOXYNUCLEOSIDE 5'-PHOSPHATE N-HYDROLASE 1"/>
    <property type="match status" value="1"/>
</dbReference>
<dbReference type="Pfam" id="PF05014">
    <property type="entry name" value="Nuc_deoxyrib_tr"/>
    <property type="match status" value="1"/>
</dbReference>
<gene>
    <name evidence="1" type="ORF">MNBD_ALPHA05-96</name>
</gene>
<evidence type="ECO:0008006" key="2">
    <source>
        <dbReference type="Google" id="ProtNLM"/>
    </source>
</evidence>
<dbReference type="Gene3D" id="3.40.50.450">
    <property type="match status" value="1"/>
</dbReference>
<dbReference type="AlphaFoldDB" id="A0A3B0SYI2"/>
<sequence>MSDALSIYFAGDLFDHKDLIGNALLASYIERESSGQYTCILPQDLEQSSNRKEHIRNQDLKMVMEADLGLFNFDGPDLDSGTVVEFIVAKQLDIPTVILRSDFRSAGDQDASGDSWNLMCSFYPRNEVISLNGMEWYQKARGDKRPVLDTIDTLYTKLAARVIEGFAVARATPPLASDPKLIENLYQWAIRFPGAGLEEFISNENWVAEIIEKKKRKGLFE</sequence>
<dbReference type="InterPro" id="IPR007710">
    <property type="entry name" value="Nucleoside_deoxyribTrfase"/>
</dbReference>
<proteinExistence type="predicted"/>
<evidence type="ECO:0000313" key="1">
    <source>
        <dbReference type="EMBL" id="VAV99815.1"/>
    </source>
</evidence>
<dbReference type="EMBL" id="UOEH01000286">
    <property type="protein sequence ID" value="VAV99815.1"/>
    <property type="molecule type" value="Genomic_DNA"/>
</dbReference>